<sequence length="713" mass="75482">MTHAPATGGRGRHRAPRAAPAGQAEQGHFRADIEGLRAVAVGLVLLDHVTGWPAGGFIGVDVFFVISGFLITGLLLRERARTGRISFRGFYVRRARRILPAAGATLAVTVLASWFLFLGGRFTQTVSDVLWAAFFGANINFARQSTDYFQEGLPPSPVQHFWSLAVEEQFYLVWPVLILAIYAVPLARGRLRGPLTGTVLLAVSAASLAWSVHATAASPDTAYFSTFARAWELGAGALVAVAAVQLARLPGPLRAVLAWAGLAGVLLSAFVISPETPFPGSAALLPILSAVLLVAFGAAPGGPRVAWALGSAPARYVGRISYSLYLWHWPVVVLLATVMAGGTVAFYATATALSLLLATVSFYAVEQPVLHSRWLVGTPARQRSAKASQVFRRAKVVTVTAVAAVAVSVPVFTVLAPTGQANRAAQDAAQAAADAAPRPSTADAAAPPSPADVLAEEIRVSLTAPAWGELDPALDELREAVAPEWRDGGCLNVTVENVDDCLFGDRDAPRRAVLLGDSIAMSWLPGLRQELEPAGWSIQVLTYEACPNLAPGTPEDDSSRGCVAHREWATQWILDNRPDLVIASNGYRRPQLRPTFEAGATELLRTLAPSGAELVVVAPPPASDTFETCLGPGSIPSSCNNAPHAIYDEFRPLEQRAAAAAGARFVDSEAWFCVQDLCPSVVGTTPVYAHYNHLTANYARTIAPVMVPAILGG</sequence>
<reference evidence="13" key="1">
    <citation type="submission" date="2023-07" db="EMBL/GenBank/DDBJ databases">
        <title>30 novel species of actinomycetes from the DSMZ collection.</title>
        <authorList>
            <person name="Nouioui I."/>
        </authorList>
    </citation>
    <scope>NUCLEOTIDE SEQUENCE [LARGE SCALE GENOMIC DNA]</scope>
    <source>
        <strain evidence="13">DSM 46792</strain>
    </source>
</reference>
<evidence type="ECO:0000256" key="1">
    <source>
        <dbReference type="ARBA" id="ARBA00004651"/>
    </source>
</evidence>
<dbReference type="InterPro" id="IPR002656">
    <property type="entry name" value="Acyl_transf_3_dom"/>
</dbReference>
<keyword evidence="2" id="KW-1003">Cell membrane</keyword>
<keyword evidence="13" id="KW-1185">Reference proteome</keyword>
<name>A0ABU2K8B5_9ACTN</name>
<feature type="region of interest" description="Disordered" evidence="8">
    <location>
        <begin position="426"/>
        <end position="449"/>
    </location>
</feature>
<feature type="transmembrane region" description="Helical" evidence="9">
    <location>
        <begin position="256"/>
        <end position="272"/>
    </location>
</feature>
<gene>
    <name evidence="12" type="ORF">RM425_11010</name>
</gene>
<feature type="domain" description="SGNH" evidence="11">
    <location>
        <begin position="497"/>
        <end position="707"/>
    </location>
</feature>
<feature type="transmembrane region" description="Helical" evidence="9">
    <location>
        <begin position="278"/>
        <end position="299"/>
    </location>
</feature>
<evidence type="ECO:0000256" key="7">
    <source>
        <dbReference type="ARBA" id="ARBA00023315"/>
    </source>
</evidence>
<dbReference type="Proteomes" id="UP001183222">
    <property type="component" value="Unassembled WGS sequence"/>
</dbReference>
<feature type="transmembrane region" description="Helical" evidence="9">
    <location>
        <begin position="222"/>
        <end position="244"/>
    </location>
</feature>
<feature type="transmembrane region" description="Helical" evidence="9">
    <location>
        <begin position="170"/>
        <end position="187"/>
    </location>
</feature>
<comment type="caution">
    <text evidence="12">The sequence shown here is derived from an EMBL/GenBank/DDBJ whole genome shotgun (WGS) entry which is preliminary data.</text>
</comment>
<evidence type="ECO:0000256" key="4">
    <source>
        <dbReference type="ARBA" id="ARBA00022692"/>
    </source>
</evidence>
<feature type="transmembrane region" description="Helical" evidence="9">
    <location>
        <begin position="199"/>
        <end position="216"/>
    </location>
</feature>
<dbReference type="InterPro" id="IPR050879">
    <property type="entry name" value="Acyltransferase_3"/>
</dbReference>
<keyword evidence="6 9" id="KW-0472">Membrane</keyword>
<feature type="domain" description="Acyltransferase 3" evidence="10">
    <location>
        <begin position="31"/>
        <end position="360"/>
    </location>
</feature>
<dbReference type="PANTHER" id="PTHR23028:SF53">
    <property type="entry name" value="ACYL_TRANSF_3 DOMAIN-CONTAINING PROTEIN"/>
    <property type="match status" value="1"/>
</dbReference>
<evidence type="ECO:0000313" key="13">
    <source>
        <dbReference type="Proteomes" id="UP001183222"/>
    </source>
</evidence>
<dbReference type="SUPFAM" id="SSF52266">
    <property type="entry name" value="SGNH hydrolase"/>
    <property type="match status" value="1"/>
</dbReference>
<dbReference type="PANTHER" id="PTHR23028">
    <property type="entry name" value="ACETYLTRANSFERASE"/>
    <property type="match status" value="1"/>
</dbReference>
<dbReference type="GO" id="GO:0016746">
    <property type="term" value="F:acyltransferase activity"/>
    <property type="evidence" value="ECO:0007669"/>
    <property type="project" value="UniProtKB-KW"/>
</dbReference>
<dbReference type="EC" id="2.3.1.-" evidence="12"/>
<evidence type="ECO:0000256" key="5">
    <source>
        <dbReference type="ARBA" id="ARBA00022989"/>
    </source>
</evidence>
<feature type="transmembrane region" description="Helical" evidence="9">
    <location>
        <begin position="54"/>
        <end position="76"/>
    </location>
</feature>
<dbReference type="InterPro" id="IPR043968">
    <property type="entry name" value="SGNH"/>
</dbReference>
<dbReference type="Pfam" id="PF19040">
    <property type="entry name" value="SGNH"/>
    <property type="match status" value="1"/>
</dbReference>
<evidence type="ECO:0000256" key="3">
    <source>
        <dbReference type="ARBA" id="ARBA00022679"/>
    </source>
</evidence>
<feature type="region of interest" description="Disordered" evidence="8">
    <location>
        <begin position="1"/>
        <end position="24"/>
    </location>
</feature>
<evidence type="ECO:0000256" key="6">
    <source>
        <dbReference type="ARBA" id="ARBA00023136"/>
    </source>
</evidence>
<evidence type="ECO:0000256" key="8">
    <source>
        <dbReference type="SAM" id="MobiDB-lite"/>
    </source>
</evidence>
<dbReference type="Pfam" id="PF01757">
    <property type="entry name" value="Acyl_transf_3"/>
    <property type="match status" value="1"/>
</dbReference>
<dbReference type="RefSeq" id="WP_311345245.1">
    <property type="nucleotide sequence ID" value="NZ_JAVREI010000006.1"/>
</dbReference>
<protein>
    <submittedName>
        <fullName evidence="12">Acyltransferase family protein</fullName>
        <ecNumber evidence="12">2.3.1.-</ecNumber>
    </submittedName>
</protein>
<feature type="transmembrane region" description="Helical" evidence="9">
    <location>
        <begin position="320"/>
        <end position="339"/>
    </location>
</feature>
<feature type="transmembrane region" description="Helical" evidence="9">
    <location>
        <begin position="97"/>
        <end position="117"/>
    </location>
</feature>
<evidence type="ECO:0000259" key="11">
    <source>
        <dbReference type="Pfam" id="PF19040"/>
    </source>
</evidence>
<proteinExistence type="predicted"/>
<evidence type="ECO:0000259" key="10">
    <source>
        <dbReference type="Pfam" id="PF01757"/>
    </source>
</evidence>
<keyword evidence="4 9" id="KW-0812">Transmembrane</keyword>
<feature type="transmembrane region" description="Helical" evidence="9">
    <location>
        <begin position="396"/>
        <end position="416"/>
    </location>
</feature>
<keyword evidence="5 9" id="KW-1133">Transmembrane helix</keyword>
<organism evidence="12 13">
    <name type="scientific">Blastococcus goldschmidtiae</name>
    <dbReference type="NCBI Taxonomy" id="3075546"/>
    <lineage>
        <taxon>Bacteria</taxon>
        <taxon>Bacillati</taxon>
        <taxon>Actinomycetota</taxon>
        <taxon>Actinomycetes</taxon>
        <taxon>Geodermatophilales</taxon>
        <taxon>Geodermatophilaceae</taxon>
        <taxon>Blastococcus</taxon>
    </lineage>
</organism>
<feature type="transmembrane region" description="Helical" evidence="9">
    <location>
        <begin position="345"/>
        <end position="365"/>
    </location>
</feature>
<evidence type="ECO:0000313" key="12">
    <source>
        <dbReference type="EMBL" id="MDT0276428.1"/>
    </source>
</evidence>
<feature type="compositionally biased region" description="Low complexity" evidence="8">
    <location>
        <begin position="426"/>
        <end position="446"/>
    </location>
</feature>
<dbReference type="InterPro" id="IPR036514">
    <property type="entry name" value="SGNH_hydro_sf"/>
</dbReference>
<dbReference type="Gene3D" id="3.40.50.1110">
    <property type="entry name" value="SGNH hydrolase"/>
    <property type="match status" value="1"/>
</dbReference>
<dbReference type="EMBL" id="JAVREI010000006">
    <property type="protein sequence ID" value="MDT0276428.1"/>
    <property type="molecule type" value="Genomic_DNA"/>
</dbReference>
<comment type="subcellular location">
    <subcellularLocation>
        <location evidence="1">Cell membrane</location>
        <topology evidence="1">Multi-pass membrane protein</topology>
    </subcellularLocation>
</comment>
<keyword evidence="7 12" id="KW-0012">Acyltransferase</keyword>
<accession>A0ABU2K8B5</accession>
<evidence type="ECO:0000256" key="2">
    <source>
        <dbReference type="ARBA" id="ARBA00022475"/>
    </source>
</evidence>
<keyword evidence="3 12" id="KW-0808">Transferase</keyword>
<evidence type="ECO:0000256" key="9">
    <source>
        <dbReference type="SAM" id="Phobius"/>
    </source>
</evidence>